<feature type="non-terminal residue" evidence="2">
    <location>
        <position position="1"/>
    </location>
</feature>
<reference evidence="2 3" key="1">
    <citation type="journal article" date="2024" name="BMC Genomics">
        <title>Genome assembly of redclaw crayfish (Cherax quadricarinatus) provides insights into its immune adaptation and hypoxia tolerance.</title>
        <authorList>
            <person name="Liu Z."/>
            <person name="Zheng J."/>
            <person name="Li H."/>
            <person name="Fang K."/>
            <person name="Wang S."/>
            <person name="He J."/>
            <person name="Zhou D."/>
            <person name="Weng S."/>
            <person name="Chi M."/>
            <person name="Gu Z."/>
            <person name="He J."/>
            <person name="Li F."/>
            <person name="Wang M."/>
        </authorList>
    </citation>
    <scope>NUCLEOTIDE SEQUENCE [LARGE SCALE GENOMIC DNA]</scope>
    <source>
        <strain evidence="2">ZL_2023a</strain>
    </source>
</reference>
<dbReference type="EMBL" id="JARKIK010000089">
    <property type="protein sequence ID" value="KAK8723513.1"/>
    <property type="molecule type" value="Genomic_DNA"/>
</dbReference>
<protein>
    <submittedName>
        <fullName evidence="2">Uncharacterized protein</fullName>
    </submittedName>
</protein>
<dbReference type="Proteomes" id="UP001445076">
    <property type="component" value="Unassembled WGS sequence"/>
</dbReference>
<sequence length="214" mass="23783">KMSSAGGGSLQDRTLNKVALCSAVFAGFAYVGYSYAKTAFCRKLARRHQLRDEEETEVSRVVFRRLSQTTQTDALLGNLDVSGTTGKLIIRPKTVQERIRELNLKARQFADTFIAIQAGNGHAGHSGQAVSRNCAIHDPKSLQVGTQCSPWSSPRLLSPVDVRHLITSRSTENLTHMPPDGTLCRPKWVRRSLRKKKAGQNSDLDGKQRQRRVE</sequence>
<keyword evidence="3" id="KW-1185">Reference proteome</keyword>
<comment type="caution">
    <text evidence="2">The sequence shown here is derived from an EMBL/GenBank/DDBJ whole genome shotgun (WGS) entry which is preliminary data.</text>
</comment>
<feature type="region of interest" description="Disordered" evidence="1">
    <location>
        <begin position="192"/>
        <end position="214"/>
    </location>
</feature>
<gene>
    <name evidence="2" type="ORF">OTU49_011750</name>
</gene>
<evidence type="ECO:0000313" key="3">
    <source>
        <dbReference type="Proteomes" id="UP001445076"/>
    </source>
</evidence>
<evidence type="ECO:0000256" key="1">
    <source>
        <dbReference type="SAM" id="MobiDB-lite"/>
    </source>
</evidence>
<organism evidence="2 3">
    <name type="scientific">Cherax quadricarinatus</name>
    <name type="common">Australian red claw crayfish</name>
    <dbReference type="NCBI Taxonomy" id="27406"/>
    <lineage>
        <taxon>Eukaryota</taxon>
        <taxon>Metazoa</taxon>
        <taxon>Ecdysozoa</taxon>
        <taxon>Arthropoda</taxon>
        <taxon>Crustacea</taxon>
        <taxon>Multicrustacea</taxon>
        <taxon>Malacostraca</taxon>
        <taxon>Eumalacostraca</taxon>
        <taxon>Eucarida</taxon>
        <taxon>Decapoda</taxon>
        <taxon>Pleocyemata</taxon>
        <taxon>Astacidea</taxon>
        <taxon>Parastacoidea</taxon>
        <taxon>Parastacidae</taxon>
        <taxon>Cherax</taxon>
    </lineage>
</organism>
<proteinExistence type="predicted"/>
<name>A0AAW0W268_CHEQU</name>
<feature type="non-terminal residue" evidence="2">
    <location>
        <position position="214"/>
    </location>
</feature>
<evidence type="ECO:0000313" key="2">
    <source>
        <dbReference type="EMBL" id="KAK8723513.1"/>
    </source>
</evidence>
<feature type="compositionally biased region" description="Basic and acidic residues" evidence="1">
    <location>
        <begin position="204"/>
        <end position="214"/>
    </location>
</feature>
<accession>A0AAW0W268</accession>
<dbReference type="AlphaFoldDB" id="A0AAW0W268"/>